<organism evidence="1 2">
    <name type="scientific">Litoribrevibacter albus</name>
    <dbReference type="NCBI Taxonomy" id="1473156"/>
    <lineage>
        <taxon>Bacteria</taxon>
        <taxon>Pseudomonadati</taxon>
        <taxon>Pseudomonadota</taxon>
        <taxon>Gammaproteobacteria</taxon>
        <taxon>Oceanospirillales</taxon>
        <taxon>Oceanospirillaceae</taxon>
        <taxon>Litoribrevibacter</taxon>
    </lineage>
</organism>
<sequence length="72" mass="8370">MENKTNSIVNLIDDRWLSDKSFLYEVVSERELIGYVYIGADGCKIYEIGLVNLNIDLITFKRLISNFTYNQS</sequence>
<reference evidence="1" key="2">
    <citation type="submission" date="2023-01" db="EMBL/GenBank/DDBJ databases">
        <title>Draft genome sequence of Litoribrevibacter albus strain NBRC 110071.</title>
        <authorList>
            <person name="Sun Q."/>
            <person name="Mori K."/>
        </authorList>
    </citation>
    <scope>NUCLEOTIDE SEQUENCE</scope>
    <source>
        <strain evidence="1">NBRC 110071</strain>
    </source>
</reference>
<comment type="caution">
    <text evidence="1">The sequence shown here is derived from an EMBL/GenBank/DDBJ whole genome shotgun (WGS) entry which is preliminary data.</text>
</comment>
<dbReference type="AlphaFoldDB" id="A0AA37SEG5"/>
<dbReference type="Proteomes" id="UP001161389">
    <property type="component" value="Unassembled WGS sequence"/>
</dbReference>
<accession>A0AA37SEG5</accession>
<protein>
    <submittedName>
        <fullName evidence="1">Uncharacterized protein</fullName>
    </submittedName>
</protein>
<name>A0AA37SEG5_9GAMM</name>
<gene>
    <name evidence="1" type="ORF">GCM10007876_40730</name>
</gene>
<reference evidence="1" key="1">
    <citation type="journal article" date="2014" name="Int. J. Syst. Evol. Microbiol.">
        <title>Complete genome sequence of Corynebacterium casei LMG S-19264T (=DSM 44701T), isolated from a smear-ripened cheese.</title>
        <authorList>
            <consortium name="US DOE Joint Genome Institute (JGI-PGF)"/>
            <person name="Walter F."/>
            <person name="Albersmeier A."/>
            <person name="Kalinowski J."/>
            <person name="Ruckert C."/>
        </authorList>
    </citation>
    <scope>NUCLEOTIDE SEQUENCE</scope>
    <source>
        <strain evidence="1">NBRC 110071</strain>
    </source>
</reference>
<evidence type="ECO:0000313" key="1">
    <source>
        <dbReference type="EMBL" id="GLQ33593.1"/>
    </source>
</evidence>
<evidence type="ECO:0000313" key="2">
    <source>
        <dbReference type="Proteomes" id="UP001161389"/>
    </source>
</evidence>
<keyword evidence="2" id="KW-1185">Reference proteome</keyword>
<proteinExistence type="predicted"/>
<dbReference type="EMBL" id="BSNM01000027">
    <property type="protein sequence ID" value="GLQ33593.1"/>
    <property type="molecule type" value="Genomic_DNA"/>
</dbReference>